<evidence type="ECO:0000256" key="2">
    <source>
        <dbReference type="ARBA" id="ARBA00023306"/>
    </source>
</evidence>
<organism evidence="4 5">
    <name type="scientific">Lithospermum erythrorhizon</name>
    <name type="common">Purple gromwell</name>
    <name type="synonym">Lithospermum officinale var. erythrorhizon</name>
    <dbReference type="NCBI Taxonomy" id="34254"/>
    <lineage>
        <taxon>Eukaryota</taxon>
        <taxon>Viridiplantae</taxon>
        <taxon>Streptophyta</taxon>
        <taxon>Embryophyta</taxon>
        <taxon>Tracheophyta</taxon>
        <taxon>Spermatophyta</taxon>
        <taxon>Magnoliopsida</taxon>
        <taxon>eudicotyledons</taxon>
        <taxon>Gunneridae</taxon>
        <taxon>Pentapetalae</taxon>
        <taxon>asterids</taxon>
        <taxon>lamiids</taxon>
        <taxon>Boraginales</taxon>
        <taxon>Boraginaceae</taxon>
        <taxon>Boraginoideae</taxon>
        <taxon>Lithospermeae</taxon>
        <taxon>Lithospermum</taxon>
    </lineage>
</organism>
<sequence length="119" mass="13374">MSTDLQFHQDLPEIKLPNTIKVESLSETISNKDDNVFGTIQTRKASLDDEKDCHTPTSPKHMIPKIVSCPPAPRKPTSLPSCKRKLDFFEATKKDEINTFFKVAEAINSNGSSKRRCIV</sequence>
<dbReference type="EMBL" id="BAABME010010309">
    <property type="protein sequence ID" value="GAA0177368.1"/>
    <property type="molecule type" value="Genomic_DNA"/>
</dbReference>
<dbReference type="GO" id="GO:0004860">
    <property type="term" value="F:protein kinase inhibitor activity"/>
    <property type="evidence" value="ECO:0007669"/>
    <property type="project" value="UniProtKB-KW"/>
</dbReference>
<evidence type="ECO:0000256" key="1">
    <source>
        <dbReference type="ARBA" id="ARBA00023013"/>
    </source>
</evidence>
<keyword evidence="1" id="KW-0649">Protein kinase inhibitor</keyword>
<reference evidence="4 5" key="1">
    <citation type="submission" date="2024-01" db="EMBL/GenBank/DDBJ databases">
        <title>The complete chloroplast genome sequence of Lithospermum erythrorhizon: insights into the phylogenetic relationship among Boraginaceae species and the maternal lineages of purple gromwells.</title>
        <authorList>
            <person name="Okada T."/>
            <person name="Watanabe K."/>
        </authorList>
    </citation>
    <scope>NUCLEOTIDE SEQUENCE [LARGE SCALE GENOMIC DNA]</scope>
</reference>
<evidence type="ECO:0000313" key="5">
    <source>
        <dbReference type="Proteomes" id="UP001454036"/>
    </source>
</evidence>
<dbReference type="InterPro" id="IPR040389">
    <property type="entry name" value="SMR"/>
</dbReference>
<comment type="caution">
    <text evidence="4">The sequence shown here is derived from an EMBL/GenBank/DDBJ whole genome shotgun (WGS) entry which is preliminary data.</text>
</comment>
<keyword evidence="5" id="KW-1185">Reference proteome</keyword>
<dbReference type="GO" id="GO:0032875">
    <property type="term" value="P:regulation of DNA endoreduplication"/>
    <property type="evidence" value="ECO:0007669"/>
    <property type="project" value="InterPro"/>
</dbReference>
<evidence type="ECO:0000256" key="3">
    <source>
        <dbReference type="SAM" id="MobiDB-lite"/>
    </source>
</evidence>
<dbReference type="PANTHER" id="PTHR33142">
    <property type="entry name" value="CYCLIN-DEPENDENT PROTEIN KINASE INHIBITOR SMR13"/>
    <property type="match status" value="1"/>
</dbReference>
<keyword evidence="2" id="KW-0131">Cell cycle</keyword>
<name>A0AAV3RNB2_LITER</name>
<protein>
    <submittedName>
        <fullName evidence="4">Uncharacterized protein</fullName>
    </submittedName>
</protein>
<feature type="region of interest" description="Disordered" evidence="3">
    <location>
        <begin position="47"/>
        <end position="78"/>
    </location>
</feature>
<dbReference type="AlphaFoldDB" id="A0AAV3RNB2"/>
<dbReference type="Proteomes" id="UP001454036">
    <property type="component" value="Unassembled WGS sequence"/>
</dbReference>
<proteinExistence type="predicted"/>
<evidence type="ECO:0000313" key="4">
    <source>
        <dbReference type="EMBL" id="GAA0177368.1"/>
    </source>
</evidence>
<dbReference type="PANTHER" id="PTHR33142:SF89">
    <property type="entry name" value="CYCLIN-DEPENDENT PROTEIN KINASE INHIBITOR SMR2"/>
    <property type="match status" value="1"/>
</dbReference>
<gene>
    <name evidence="4" type="ORF">LIER_29686</name>
</gene>
<accession>A0AAV3RNB2</accession>